<feature type="transmembrane region" description="Helical" evidence="2">
    <location>
        <begin position="73"/>
        <end position="92"/>
    </location>
</feature>
<reference evidence="4" key="1">
    <citation type="submission" date="2016-11" db="EMBL/GenBank/DDBJ databases">
        <authorList>
            <person name="Jaros S."/>
            <person name="Januszkiewicz K."/>
            <person name="Wedrychowicz H."/>
        </authorList>
    </citation>
    <scope>NUCLEOTIDE SEQUENCE [LARGE SCALE GENOMIC DNA]</scope>
    <source>
        <strain evidence="4">CGMCC 4.3555</strain>
    </source>
</reference>
<dbReference type="EMBL" id="FRBK01000005">
    <property type="protein sequence ID" value="SHL58638.1"/>
    <property type="molecule type" value="Genomic_DNA"/>
</dbReference>
<feature type="compositionally biased region" description="Basic and acidic residues" evidence="1">
    <location>
        <begin position="30"/>
        <end position="49"/>
    </location>
</feature>
<evidence type="ECO:0000256" key="2">
    <source>
        <dbReference type="SAM" id="Phobius"/>
    </source>
</evidence>
<keyword evidence="2" id="KW-0472">Membrane</keyword>
<organism evidence="3 4">
    <name type="scientific">Streptomyces yunnanensis</name>
    <dbReference type="NCBI Taxonomy" id="156453"/>
    <lineage>
        <taxon>Bacteria</taxon>
        <taxon>Bacillati</taxon>
        <taxon>Actinomycetota</taxon>
        <taxon>Actinomycetes</taxon>
        <taxon>Kitasatosporales</taxon>
        <taxon>Streptomycetaceae</taxon>
        <taxon>Streptomyces</taxon>
    </lineage>
</organism>
<gene>
    <name evidence="3" type="ORF">SAMN05216268_105165</name>
</gene>
<evidence type="ECO:0000313" key="3">
    <source>
        <dbReference type="EMBL" id="SHL58638.1"/>
    </source>
</evidence>
<name>A0A9X8QRN3_9ACTN</name>
<dbReference type="Proteomes" id="UP000184388">
    <property type="component" value="Unassembled WGS sequence"/>
</dbReference>
<comment type="caution">
    <text evidence="3">The sequence shown here is derived from an EMBL/GenBank/DDBJ whole genome shotgun (WGS) entry which is preliminary data.</text>
</comment>
<keyword evidence="2" id="KW-0812">Transmembrane</keyword>
<evidence type="ECO:0000313" key="4">
    <source>
        <dbReference type="Proteomes" id="UP000184388"/>
    </source>
</evidence>
<feature type="region of interest" description="Disordered" evidence="1">
    <location>
        <begin position="12"/>
        <end position="61"/>
    </location>
</feature>
<keyword evidence="2" id="KW-1133">Transmembrane helix</keyword>
<sequence length="121" mass="13887">MLRWRAYGRSHVGPLRGRRRGGTAAGGSCRADDGKRGRPEPGVDSDRPRGAHKARKTDLIHQPRRRKAFRMKCTIIQISRITMTMITTMITIRKMPSFLKKPIFFFGLSWDVKAACCVTWW</sequence>
<protein>
    <submittedName>
        <fullName evidence="3">Uncharacterized protein</fullName>
    </submittedName>
</protein>
<evidence type="ECO:0000256" key="1">
    <source>
        <dbReference type="SAM" id="MobiDB-lite"/>
    </source>
</evidence>
<proteinExistence type="predicted"/>
<accession>A0A9X8QRN3</accession>
<dbReference type="AlphaFoldDB" id="A0A9X8QRN3"/>